<dbReference type="EMBL" id="RBIR01000001">
    <property type="protein sequence ID" value="RKR30500.1"/>
    <property type="molecule type" value="Genomic_DNA"/>
</dbReference>
<evidence type="ECO:0000259" key="8">
    <source>
        <dbReference type="Pfam" id="PF02687"/>
    </source>
</evidence>
<evidence type="ECO:0000256" key="7">
    <source>
        <dbReference type="SAM" id="Phobius"/>
    </source>
</evidence>
<dbReference type="GO" id="GO:0005886">
    <property type="term" value="C:plasma membrane"/>
    <property type="evidence" value="ECO:0007669"/>
    <property type="project" value="UniProtKB-SubCell"/>
</dbReference>
<keyword evidence="3 7" id="KW-0812">Transmembrane</keyword>
<dbReference type="Pfam" id="PF02687">
    <property type="entry name" value="FtsX"/>
    <property type="match status" value="1"/>
</dbReference>
<sequence length="428" mass="43283">MKPLEILKTAMTNSLRSKLRTFLTILAIFVGAFTLTITNGLGTGISNYIDSQIAAVGSNNSFTVGKTDTSGNPGSGPKKYDASTRVLAAGGRPGSTQLALGQSDLNAIGAIPGITGVTPVTRLNPDYIQWKGHDKYQLTVSPLAGAQPQLAAGTGLDDSGTQPQLILPASYVAPLGFADNNQAVGQDTTIGITDATGTRHPITARITGVEQSALLGGGGAFINKALSTALADAQGTGAPAATKTAWANATATFAPSSAAQINDMKAGLAAAGYTAQTLDDRIGTVKTVINGIIGVLDAFAVIALVAAGFGIVNTLLMSVQERTREIGLMKAMGMGSGSVFALFSTEAAFIGFLGSAIGSAAAIGLGTAVSGALARGPLSDLAGLHILAFAPVPVASVILLVMAIAFVAGTLPAWRAARQNPIDSLRYE</sequence>
<evidence type="ECO:0000256" key="1">
    <source>
        <dbReference type="ARBA" id="ARBA00004651"/>
    </source>
</evidence>
<dbReference type="PANTHER" id="PTHR30572">
    <property type="entry name" value="MEMBRANE COMPONENT OF TRANSPORTER-RELATED"/>
    <property type="match status" value="1"/>
</dbReference>
<dbReference type="InterPro" id="IPR025857">
    <property type="entry name" value="MacB_PCD"/>
</dbReference>
<dbReference type="Pfam" id="PF12704">
    <property type="entry name" value="MacB_PCD"/>
    <property type="match status" value="1"/>
</dbReference>
<comment type="subcellular location">
    <subcellularLocation>
        <location evidence="1">Cell membrane</location>
        <topology evidence="1">Multi-pass membrane protein</topology>
    </subcellularLocation>
</comment>
<feature type="transmembrane region" description="Helical" evidence="7">
    <location>
        <begin position="386"/>
        <end position="408"/>
    </location>
</feature>
<dbReference type="InterPro" id="IPR050250">
    <property type="entry name" value="Macrolide_Exporter_MacB"/>
</dbReference>
<dbReference type="GO" id="GO:0022857">
    <property type="term" value="F:transmembrane transporter activity"/>
    <property type="evidence" value="ECO:0007669"/>
    <property type="project" value="TreeGrafter"/>
</dbReference>
<dbReference type="AlphaFoldDB" id="A0A495FMQ3"/>
<evidence type="ECO:0000256" key="3">
    <source>
        <dbReference type="ARBA" id="ARBA00022692"/>
    </source>
</evidence>
<dbReference type="InterPro" id="IPR003838">
    <property type="entry name" value="ABC3_permease_C"/>
</dbReference>
<evidence type="ECO:0000256" key="5">
    <source>
        <dbReference type="ARBA" id="ARBA00023136"/>
    </source>
</evidence>
<dbReference type="OrthoDB" id="9780560at2"/>
<gene>
    <name evidence="10" type="ORF">C8D78_0825</name>
</gene>
<name>A0A495FMQ3_9MICC</name>
<proteinExistence type="inferred from homology"/>
<organism evidence="10 11">
    <name type="scientific">Arthrobacter oryzae</name>
    <dbReference type="NCBI Taxonomy" id="409290"/>
    <lineage>
        <taxon>Bacteria</taxon>
        <taxon>Bacillati</taxon>
        <taxon>Actinomycetota</taxon>
        <taxon>Actinomycetes</taxon>
        <taxon>Micrococcales</taxon>
        <taxon>Micrococcaceae</taxon>
        <taxon>Arthrobacter</taxon>
    </lineage>
</organism>
<keyword evidence="4 7" id="KW-1133">Transmembrane helix</keyword>
<feature type="transmembrane region" description="Helical" evidence="7">
    <location>
        <begin position="340"/>
        <end position="366"/>
    </location>
</feature>
<evidence type="ECO:0000256" key="6">
    <source>
        <dbReference type="ARBA" id="ARBA00038076"/>
    </source>
</evidence>
<feature type="transmembrane region" description="Helical" evidence="7">
    <location>
        <begin position="21"/>
        <end position="42"/>
    </location>
</feature>
<accession>A0A495FMQ3</accession>
<feature type="domain" description="MacB-like periplasmic core" evidence="9">
    <location>
        <begin position="21"/>
        <end position="232"/>
    </location>
</feature>
<evidence type="ECO:0000256" key="2">
    <source>
        <dbReference type="ARBA" id="ARBA00022475"/>
    </source>
</evidence>
<feature type="domain" description="ABC3 transporter permease C-terminal" evidence="8">
    <location>
        <begin position="299"/>
        <end position="421"/>
    </location>
</feature>
<comment type="similarity">
    <text evidence="6">Belongs to the ABC-4 integral membrane protein family.</text>
</comment>
<dbReference type="RefSeq" id="WP_120950545.1">
    <property type="nucleotide sequence ID" value="NZ_RBIR01000001.1"/>
</dbReference>
<keyword evidence="2" id="KW-1003">Cell membrane</keyword>
<protein>
    <submittedName>
        <fullName evidence="10">Putative ABC transport system permease protein</fullName>
    </submittedName>
</protein>
<evidence type="ECO:0000259" key="9">
    <source>
        <dbReference type="Pfam" id="PF12704"/>
    </source>
</evidence>
<evidence type="ECO:0000256" key="4">
    <source>
        <dbReference type="ARBA" id="ARBA00022989"/>
    </source>
</evidence>
<evidence type="ECO:0000313" key="11">
    <source>
        <dbReference type="Proteomes" id="UP000276055"/>
    </source>
</evidence>
<comment type="caution">
    <text evidence="10">The sequence shown here is derived from an EMBL/GenBank/DDBJ whole genome shotgun (WGS) entry which is preliminary data.</text>
</comment>
<evidence type="ECO:0000313" key="10">
    <source>
        <dbReference type="EMBL" id="RKR30500.1"/>
    </source>
</evidence>
<keyword evidence="5 7" id="KW-0472">Membrane</keyword>
<dbReference type="PANTHER" id="PTHR30572:SF4">
    <property type="entry name" value="ABC TRANSPORTER PERMEASE YTRF"/>
    <property type="match status" value="1"/>
</dbReference>
<feature type="transmembrane region" description="Helical" evidence="7">
    <location>
        <begin position="298"/>
        <end position="319"/>
    </location>
</feature>
<dbReference type="Proteomes" id="UP000276055">
    <property type="component" value="Unassembled WGS sequence"/>
</dbReference>
<reference evidence="10 11" key="1">
    <citation type="submission" date="2018-10" db="EMBL/GenBank/DDBJ databases">
        <title>Genomic Encyclopedia of Type Strains, Phase IV (KMG-IV): sequencing the most valuable type-strain genomes for metagenomic binning, comparative biology and taxonomic classification.</title>
        <authorList>
            <person name="Goeker M."/>
        </authorList>
    </citation>
    <scope>NUCLEOTIDE SEQUENCE [LARGE SCALE GENOMIC DNA]</scope>
    <source>
        <strain evidence="10 11">DSM 25586</strain>
    </source>
</reference>